<keyword evidence="6" id="KW-0812">Transmembrane</keyword>
<keyword evidence="5" id="KW-0997">Cell inner membrane</keyword>
<protein>
    <recommendedName>
        <fullName evidence="2">Type II secretion system protein H</fullName>
    </recommendedName>
    <alternativeName>
        <fullName evidence="10">General secretion pathway protein H</fullName>
    </alternativeName>
</protein>
<evidence type="ECO:0000313" key="13">
    <source>
        <dbReference type="Proteomes" id="UP000293863"/>
    </source>
</evidence>
<name>A0A385C016_9GAMM</name>
<dbReference type="NCBIfam" id="TIGR02532">
    <property type="entry name" value="IV_pilin_GFxxxE"/>
    <property type="match status" value="1"/>
</dbReference>
<organism evidence="12 13">
    <name type="scientific">Acinetobacter wuhouensis</name>
    <dbReference type="NCBI Taxonomy" id="1879050"/>
    <lineage>
        <taxon>Bacteria</taxon>
        <taxon>Pseudomonadati</taxon>
        <taxon>Pseudomonadota</taxon>
        <taxon>Gammaproteobacteria</taxon>
        <taxon>Moraxellales</taxon>
        <taxon>Moraxellaceae</taxon>
        <taxon>Acinetobacter</taxon>
    </lineage>
</organism>
<dbReference type="InterPro" id="IPR012902">
    <property type="entry name" value="N_methyl_site"/>
</dbReference>
<dbReference type="STRING" id="1879050.GCA_001696605_01149"/>
<keyword evidence="13" id="KW-1185">Reference proteome</keyword>
<dbReference type="RefSeq" id="WP_068973815.1">
    <property type="nucleotide sequence ID" value="NZ_CP031716.1"/>
</dbReference>
<evidence type="ECO:0000256" key="4">
    <source>
        <dbReference type="ARBA" id="ARBA00022481"/>
    </source>
</evidence>
<proteinExistence type="inferred from homology"/>
<comment type="caution">
    <text evidence="12">The sequence shown here is derived from an EMBL/GenBank/DDBJ whole genome shotgun (WGS) entry which is preliminary data.</text>
</comment>
<dbReference type="EMBL" id="SGSQ01000002">
    <property type="protein sequence ID" value="RZG49121.1"/>
    <property type="molecule type" value="Genomic_DNA"/>
</dbReference>
<evidence type="ECO:0000256" key="8">
    <source>
        <dbReference type="ARBA" id="ARBA00023136"/>
    </source>
</evidence>
<accession>A0A385C016</accession>
<dbReference type="GO" id="GO:0015627">
    <property type="term" value="C:type II protein secretion system complex"/>
    <property type="evidence" value="ECO:0007669"/>
    <property type="project" value="InterPro"/>
</dbReference>
<feature type="domain" description="General secretion pathway GspH" evidence="11">
    <location>
        <begin position="44"/>
        <end position="109"/>
    </location>
</feature>
<keyword evidence="3" id="KW-1003">Cell membrane</keyword>
<evidence type="ECO:0000256" key="10">
    <source>
        <dbReference type="ARBA" id="ARBA00030775"/>
    </source>
</evidence>
<gene>
    <name evidence="12" type="ORF">EXU28_01955</name>
</gene>
<dbReference type="KEGG" id="awu:BEN71_02320"/>
<evidence type="ECO:0000256" key="5">
    <source>
        <dbReference type="ARBA" id="ARBA00022519"/>
    </source>
</evidence>
<dbReference type="Pfam" id="PF12019">
    <property type="entry name" value="GspH"/>
    <property type="match status" value="1"/>
</dbReference>
<dbReference type="PROSITE" id="PS00409">
    <property type="entry name" value="PROKAR_NTER_METHYL"/>
    <property type="match status" value="1"/>
</dbReference>
<dbReference type="SUPFAM" id="SSF54523">
    <property type="entry name" value="Pili subunits"/>
    <property type="match status" value="1"/>
</dbReference>
<evidence type="ECO:0000256" key="9">
    <source>
        <dbReference type="ARBA" id="ARBA00025772"/>
    </source>
</evidence>
<dbReference type="OrthoDB" id="5587184at2"/>
<keyword evidence="4" id="KW-0488">Methylation</keyword>
<evidence type="ECO:0000256" key="1">
    <source>
        <dbReference type="ARBA" id="ARBA00004377"/>
    </source>
</evidence>
<reference evidence="12 13" key="1">
    <citation type="submission" date="2019-02" db="EMBL/GenBank/DDBJ databases">
        <title>The Batch Genome Submission of Acinetobacter spp. strains.</title>
        <authorList>
            <person name="Qin J."/>
            <person name="Hu Y."/>
            <person name="Ye H."/>
            <person name="Wei L."/>
            <person name="Feng Y."/>
            <person name="Zong Z."/>
        </authorList>
    </citation>
    <scope>NUCLEOTIDE SEQUENCE [LARGE SCALE GENOMIC DNA]</scope>
    <source>
        <strain evidence="12 13">WCHAW060049</strain>
    </source>
</reference>
<comment type="similarity">
    <text evidence="9">Belongs to the GSP H family.</text>
</comment>
<dbReference type="InterPro" id="IPR045584">
    <property type="entry name" value="Pilin-like"/>
</dbReference>
<evidence type="ECO:0000313" key="12">
    <source>
        <dbReference type="EMBL" id="RZG49121.1"/>
    </source>
</evidence>
<dbReference type="Proteomes" id="UP000293863">
    <property type="component" value="Unassembled WGS sequence"/>
</dbReference>
<sequence>MKMKNEGFTLVELMVTILVMAVITMIAAPSFSKILAKQKLNSNTQDLISTLSKARSQAVLLRQNTTVHLSTGTENDLNYYWQLADNNSITSPSVITEIVFARDGSISSGMDTSVDFIICNSKTGTTRVFALTRMGSIYNKNEGTC</sequence>
<evidence type="ECO:0000259" key="11">
    <source>
        <dbReference type="Pfam" id="PF12019"/>
    </source>
</evidence>
<dbReference type="InterPro" id="IPR022346">
    <property type="entry name" value="T2SS_GspH"/>
</dbReference>
<dbReference type="Gene3D" id="3.30.700.10">
    <property type="entry name" value="Glycoprotein, Type 4 Pilin"/>
    <property type="match status" value="1"/>
</dbReference>
<evidence type="ECO:0000256" key="6">
    <source>
        <dbReference type="ARBA" id="ARBA00022692"/>
    </source>
</evidence>
<dbReference type="Pfam" id="PF07963">
    <property type="entry name" value="N_methyl"/>
    <property type="match status" value="1"/>
</dbReference>
<evidence type="ECO:0000256" key="7">
    <source>
        <dbReference type="ARBA" id="ARBA00022989"/>
    </source>
</evidence>
<keyword evidence="7" id="KW-1133">Transmembrane helix</keyword>
<dbReference type="GO" id="GO:0005886">
    <property type="term" value="C:plasma membrane"/>
    <property type="evidence" value="ECO:0007669"/>
    <property type="project" value="UniProtKB-SubCell"/>
</dbReference>
<keyword evidence="8" id="KW-0472">Membrane</keyword>
<comment type="subcellular location">
    <subcellularLocation>
        <location evidence="1">Cell inner membrane</location>
        <topology evidence="1">Single-pass membrane protein</topology>
    </subcellularLocation>
</comment>
<evidence type="ECO:0000256" key="2">
    <source>
        <dbReference type="ARBA" id="ARBA00021549"/>
    </source>
</evidence>
<dbReference type="GO" id="GO:0015628">
    <property type="term" value="P:protein secretion by the type II secretion system"/>
    <property type="evidence" value="ECO:0007669"/>
    <property type="project" value="InterPro"/>
</dbReference>
<evidence type="ECO:0000256" key="3">
    <source>
        <dbReference type="ARBA" id="ARBA00022475"/>
    </source>
</evidence>
<dbReference type="AlphaFoldDB" id="A0A385C016"/>